<evidence type="ECO:0000313" key="14">
    <source>
        <dbReference type="Proteomes" id="UP000001593"/>
    </source>
</evidence>
<dbReference type="InterPro" id="IPR017452">
    <property type="entry name" value="GPCR_Rhodpsn_7TM"/>
</dbReference>
<feature type="domain" description="G-protein coupled receptors family 1 profile" evidence="12">
    <location>
        <begin position="42"/>
        <end position="301"/>
    </location>
</feature>
<feature type="region of interest" description="Disordered" evidence="10">
    <location>
        <begin position="331"/>
        <end position="351"/>
    </location>
</feature>
<feature type="transmembrane region" description="Helical" evidence="11">
    <location>
        <begin position="195"/>
        <end position="217"/>
    </location>
</feature>
<dbReference type="PRINTS" id="PR00237">
    <property type="entry name" value="GPCRRHODOPSN"/>
</dbReference>
<feature type="transmembrane region" description="Helical" evidence="11">
    <location>
        <begin position="139"/>
        <end position="163"/>
    </location>
</feature>
<dbReference type="HOGENOM" id="CLU_009579_11_0_1"/>
<evidence type="ECO:0000313" key="13">
    <source>
        <dbReference type="EMBL" id="EDO41959.1"/>
    </source>
</evidence>
<feature type="transmembrane region" description="Helical" evidence="11">
    <location>
        <begin position="248"/>
        <end position="266"/>
    </location>
</feature>
<dbReference type="InParanoid" id="A7S2W3"/>
<name>A7S2W3_NEMVE</name>
<evidence type="ECO:0000256" key="6">
    <source>
        <dbReference type="ARBA" id="ARBA00023136"/>
    </source>
</evidence>
<dbReference type="GO" id="GO:0005886">
    <property type="term" value="C:plasma membrane"/>
    <property type="evidence" value="ECO:0000318"/>
    <property type="project" value="GO_Central"/>
</dbReference>
<keyword evidence="7 9" id="KW-0675">Receptor</keyword>
<dbReference type="SUPFAM" id="SSF81321">
    <property type="entry name" value="Family A G protein-coupled receptor-like"/>
    <property type="match status" value="1"/>
</dbReference>
<feature type="transmembrane region" description="Helical" evidence="11">
    <location>
        <begin position="99"/>
        <end position="118"/>
    </location>
</feature>
<feature type="transmembrane region" description="Helical" evidence="11">
    <location>
        <begin position="286"/>
        <end position="303"/>
    </location>
</feature>
<evidence type="ECO:0000256" key="3">
    <source>
        <dbReference type="ARBA" id="ARBA00022692"/>
    </source>
</evidence>
<dbReference type="eggNOG" id="KOG3656">
    <property type="taxonomic scope" value="Eukaryota"/>
</dbReference>
<evidence type="ECO:0000256" key="2">
    <source>
        <dbReference type="ARBA" id="ARBA00022475"/>
    </source>
</evidence>
<keyword evidence="3 9" id="KW-0812">Transmembrane</keyword>
<evidence type="ECO:0000256" key="10">
    <source>
        <dbReference type="SAM" id="MobiDB-lite"/>
    </source>
</evidence>
<organism evidence="13 14">
    <name type="scientific">Nematostella vectensis</name>
    <name type="common">Starlet sea anemone</name>
    <dbReference type="NCBI Taxonomy" id="45351"/>
    <lineage>
        <taxon>Eukaryota</taxon>
        <taxon>Metazoa</taxon>
        <taxon>Cnidaria</taxon>
        <taxon>Anthozoa</taxon>
        <taxon>Hexacorallia</taxon>
        <taxon>Actiniaria</taxon>
        <taxon>Edwardsiidae</taxon>
        <taxon>Nematostella</taxon>
    </lineage>
</organism>
<dbReference type="Pfam" id="PF00001">
    <property type="entry name" value="7tm_1"/>
    <property type="match status" value="1"/>
</dbReference>
<keyword evidence="2" id="KW-1003">Cell membrane</keyword>
<dbReference type="Gene3D" id="1.20.1070.10">
    <property type="entry name" value="Rhodopsin 7-helix transmembrane proteins"/>
    <property type="match status" value="1"/>
</dbReference>
<dbReference type="AlphaFoldDB" id="A7S2W3"/>
<accession>A7S2W3</accession>
<evidence type="ECO:0000259" key="12">
    <source>
        <dbReference type="PROSITE" id="PS50262"/>
    </source>
</evidence>
<evidence type="ECO:0000256" key="5">
    <source>
        <dbReference type="ARBA" id="ARBA00023040"/>
    </source>
</evidence>
<evidence type="ECO:0000256" key="9">
    <source>
        <dbReference type="RuleBase" id="RU000688"/>
    </source>
</evidence>
<evidence type="ECO:0000256" key="8">
    <source>
        <dbReference type="ARBA" id="ARBA00023224"/>
    </source>
</evidence>
<keyword evidence="4 11" id="KW-1133">Transmembrane helix</keyword>
<protein>
    <recommendedName>
        <fullName evidence="12">G-protein coupled receptors family 1 profile domain-containing protein</fullName>
    </recommendedName>
</protein>
<evidence type="ECO:0000256" key="1">
    <source>
        <dbReference type="ARBA" id="ARBA00004651"/>
    </source>
</evidence>
<feature type="transmembrane region" description="Helical" evidence="11">
    <location>
        <begin position="63"/>
        <end position="87"/>
    </location>
</feature>
<keyword evidence="6 11" id="KW-0472">Membrane</keyword>
<dbReference type="GO" id="GO:0004930">
    <property type="term" value="F:G protein-coupled receptor activity"/>
    <property type="evidence" value="ECO:0000318"/>
    <property type="project" value="GO_Central"/>
</dbReference>
<dbReference type="InterPro" id="IPR000276">
    <property type="entry name" value="GPCR_Rhodpsn"/>
</dbReference>
<reference evidence="13 14" key="1">
    <citation type="journal article" date="2007" name="Science">
        <title>Sea anemone genome reveals ancestral eumetazoan gene repertoire and genomic organization.</title>
        <authorList>
            <person name="Putnam N.H."/>
            <person name="Srivastava M."/>
            <person name="Hellsten U."/>
            <person name="Dirks B."/>
            <person name="Chapman J."/>
            <person name="Salamov A."/>
            <person name="Terry A."/>
            <person name="Shapiro H."/>
            <person name="Lindquist E."/>
            <person name="Kapitonov V.V."/>
            <person name="Jurka J."/>
            <person name="Genikhovich G."/>
            <person name="Grigoriev I.V."/>
            <person name="Lucas S.M."/>
            <person name="Steele R.E."/>
            <person name="Finnerty J.R."/>
            <person name="Technau U."/>
            <person name="Martindale M.Q."/>
            <person name="Rokhsar D.S."/>
        </authorList>
    </citation>
    <scope>NUCLEOTIDE SEQUENCE [LARGE SCALE GENOMIC DNA]</scope>
    <source>
        <strain evidence="14">CH2 X CH6</strain>
    </source>
</reference>
<dbReference type="PROSITE" id="PS00237">
    <property type="entry name" value="G_PROTEIN_RECEP_F1_1"/>
    <property type="match status" value="1"/>
</dbReference>
<keyword evidence="14" id="KW-1185">Reference proteome</keyword>
<dbReference type="PANTHER" id="PTHR24249:SF372">
    <property type="entry name" value="G-PROTEIN COUPLED RECEPTORS FAMILY 1 PROFILE DOMAIN-CONTAINING PROTEIN"/>
    <property type="match status" value="1"/>
</dbReference>
<keyword evidence="5 9" id="KW-0297">G-protein coupled receptor</keyword>
<keyword evidence="8 9" id="KW-0807">Transducer</keyword>
<dbReference type="PROSITE" id="PS50262">
    <property type="entry name" value="G_PROTEIN_RECEP_F1_2"/>
    <property type="match status" value="1"/>
</dbReference>
<comment type="subcellular location">
    <subcellularLocation>
        <location evidence="1">Cell membrane</location>
        <topology evidence="1">Multi-pass membrane protein</topology>
    </subcellularLocation>
</comment>
<dbReference type="PhylomeDB" id="A7S2W3"/>
<sequence length="351" mass="40013">MQTNLTSAPTERILPTTEPIDHTSRAWKTVALFFIAVCIIIVNSIVCVLVFRDRQLRDTVRNGALVGLALSGLLMVGVLIFQILTSFGIGNKSVILCDIFAKVFRVLIYVSILHMFILSTDRHIAVFSPLHYRMIVTRARMTVVLCMAWLVPCISIGIISFFLEINKDFTTKSCFFGCTRLFLRHKTHLNLRIHMYFNAVVLFLIPLIIIIVVNARIAKTSWYQSTRVDPMSHVNMRNGRPRTREMKWAKTIGLVVGVFISCYIPLMSLDLYQVINGPSLQASQAMYYLAYINAIINPTICTLRSRDFKRALASLWLRRDVTPQDIHRDSVVTVSSTRRDEEVPDVPTNTR</sequence>
<dbReference type="InterPro" id="IPR050569">
    <property type="entry name" value="TAAR"/>
</dbReference>
<evidence type="ECO:0000256" key="7">
    <source>
        <dbReference type="ARBA" id="ARBA00023170"/>
    </source>
</evidence>
<dbReference type="OMA" id="NARIAKT"/>
<dbReference type="EMBL" id="DS469570">
    <property type="protein sequence ID" value="EDO41959.1"/>
    <property type="molecule type" value="Genomic_DNA"/>
</dbReference>
<evidence type="ECO:0000256" key="11">
    <source>
        <dbReference type="SAM" id="Phobius"/>
    </source>
</evidence>
<dbReference type="Proteomes" id="UP000001593">
    <property type="component" value="Unassembled WGS sequence"/>
</dbReference>
<feature type="transmembrane region" description="Helical" evidence="11">
    <location>
        <begin position="30"/>
        <end position="51"/>
    </location>
</feature>
<gene>
    <name evidence="13" type="ORF">NEMVEDRAFT_v1g205945</name>
</gene>
<comment type="similarity">
    <text evidence="9">Belongs to the G-protein coupled receptor 1 family.</text>
</comment>
<proteinExistence type="inferred from homology"/>
<dbReference type="GO" id="GO:0007186">
    <property type="term" value="P:G protein-coupled receptor signaling pathway"/>
    <property type="evidence" value="ECO:0000318"/>
    <property type="project" value="GO_Central"/>
</dbReference>
<dbReference type="PANTHER" id="PTHR24249">
    <property type="entry name" value="HISTAMINE RECEPTOR-RELATED G-PROTEIN COUPLED RECEPTOR"/>
    <property type="match status" value="1"/>
</dbReference>
<evidence type="ECO:0000256" key="4">
    <source>
        <dbReference type="ARBA" id="ARBA00022989"/>
    </source>
</evidence>
<dbReference type="STRING" id="45351.A7S2W3"/>